<gene>
    <name evidence="1" type="ORF">TTHERM_01008690</name>
</gene>
<sequence>MNFIISQLRFTLTQFCNFSDQCYDIQSQKCQEIDGQIYIGREKQGLCIFDSKPNNQVDFCYNLRGTIKKGKSLENSQQYYLCDESHKLFGVGLCNGRQ</sequence>
<accession>Q24FA5</accession>
<evidence type="ECO:0000313" key="1">
    <source>
        <dbReference type="EMBL" id="EAS06457.1"/>
    </source>
</evidence>
<proteinExistence type="predicted"/>
<dbReference type="EMBL" id="GG662290">
    <property type="protein sequence ID" value="EAS06457.1"/>
    <property type="molecule type" value="Genomic_DNA"/>
</dbReference>
<reference evidence="2" key="1">
    <citation type="journal article" date="2006" name="PLoS Biol.">
        <title>Macronuclear genome sequence of the ciliate Tetrahymena thermophila, a model eukaryote.</title>
        <authorList>
            <person name="Eisen J.A."/>
            <person name="Coyne R.S."/>
            <person name="Wu M."/>
            <person name="Wu D."/>
            <person name="Thiagarajan M."/>
            <person name="Wortman J.R."/>
            <person name="Badger J.H."/>
            <person name="Ren Q."/>
            <person name="Amedeo P."/>
            <person name="Jones K.M."/>
            <person name="Tallon L.J."/>
            <person name="Delcher A.L."/>
            <person name="Salzberg S.L."/>
            <person name="Silva J.C."/>
            <person name="Haas B.J."/>
            <person name="Majoros W.H."/>
            <person name="Farzad M."/>
            <person name="Carlton J.M."/>
            <person name="Smith R.K. Jr."/>
            <person name="Garg J."/>
            <person name="Pearlman R.E."/>
            <person name="Karrer K.M."/>
            <person name="Sun L."/>
            <person name="Manning G."/>
            <person name="Elde N.C."/>
            <person name="Turkewitz A.P."/>
            <person name="Asai D.J."/>
            <person name="Wilkes D.E."/>
            <person name="Wang Y."/>
            <person name="Cai H."/>
            <person name="Collins K."/>
            <person name="Stewart B.A."/>
            <person name="Lee S.R."/>
            <person name="Wilamowska K."/>
            <person name="Weinberg Z."/>
            <person name="Ruzzo W.L."/>
            <person name="Wloga D."/>
            <person name="Gaertig J."/>
            <person name="Frankel J."/>
            <person name="Tsao C.-C."/>
            <person name="Gorovsky M.A."/>
            <person name="Keeling P.J."/>
            <person name="Waller R.F."/>
            <person name="Patron N.J."/>
            <person name="Cherry J.M."/>
            <person name="Stover N.A."/>
            <person name="Krieger C.J."/>
            <person name="del Toro C."/>
            <person name="Ryder H.F."/>
            <person name="Williamson S.C."/>
            <person name="Barbeau R.A."/>
            <person name="Hamilton E.P."/>
            <person name="Orias E."/>
        </authorList>
    </citation>
    <scope>NUCLEOTIDE SEQUENCE [LARGE SCALE GENOMIC DNA]</scope>
    <source>
        <strain evidence="2">SB210</strain>
    </source>
</reference>
<dbReference type="GeneID" id="7825997"/>
<dbReference type="Proteomes" id="UP000009168">
    <property type="component" value="Unassembled WGS sequence"/>
</dbReference>
<keyword evidence="2" id="KW-1185">Reference proteome</keyword>
<dbReference type="HOGENOM" id="CLU_2338212_0_0_1"/>
<dbReference type="AlphaFoldDB" id="Q24FA5"/>
<evidence type="ECO:0000313" key="2">
    <source>
        <dbReference type="Proteomes" id="UP000009168"/>
    </source>
</evidence>
<organism evidence="1 2">
    <name type="scientific">Tetrahymena thermophila (strain SB210)</name>
    <dbReference type="NCBI Taxonomy" id="312017"/>
    <lineage>
        <taxon>Eukaryota</taxon>
        <taxon>Sar</taxon>
        <taxon>Alveolata</taxon>
        <taxon>Ciliophora</taxon>
        <taxon>Intramacronucleata</taxon>
        <taxon>Oligohymenophorea</taxon>
        <taxon>Hymenostomatida</taxon>
        <taxon>Tetrahymenina</taxon>
        <taxon>Tetrahymenidae</taxon>
        <taxon>Tetrahymena</taxon>
    </lineage>
</organism>
<dbReference type="RefSeq" id="XP_001026702.1">
    <property type="nucleotide sequence ID" value="XM_001026702.1"/>
</dbReference>
<name>Q24FA5_TETTS</name>
<dbReference type="InParanoid" id="Q24FA5"/>
<protein>
    <submittedName>
        <fullName evidence="1">Uncharacterized protein</fullName>
    </submittedName>
</protein>
<dbReference type="KEGG" id="tet:TTHERM_01008690"/>